<dbReference type="GO" id="GO:0005525">
    <property type="term" value="F:GTP binding"/>
    <property type="evidence" value="ECO:0007669"/>
    <property type="project" value="InterPro"/>
</dbReference>
<dbReference type="SUPFAM" id="SSF52540">
    <property type="entry name" value="P-loop containing nucleoside triphosphate hydrolases"/>
    <property type="match status" value="1"/>
</dbReference>
<dbReference type="Gene3D" id="3.40.50.300">
    <property type="entry name" value="P-loop containing nucleotide triphosphate hydrolases"/>
    <property type="match status" value="1"/>
</dbReference>
<evidence type="ECO:0000313" key="3">
    <source>
        <dbReference type="EMBL" id="VFT79618.1"/>
    </source>
</evidence>
<dbReference type="EMBL" id="VJMH01000278">
    <property type="protein sequence ID" value="KAF0717240.1"/>
    <property type="molecule type" value="Genomic_DNA"/>
</dbReference>
<sequence>MLPIEEMKAVSEDTIRTEKRIKAEEFVGRDLALFQKRCERHAKYAFLVTVEGPDDEEEACKALEEDMASLRKWREKTENATNDFLVNYRSEVGSMVKEAIDTLGQPKDENILTAFWKYLTHKSSTPFLKNQSIRALVPQLYTRLKEAYDKWLTLFQQHLSDDVMDYLVQEEFKKQVKGLNIPAIVKNKRDGIVHTAFKSLVAEHDATECLRVTLYQTRYSEYRCTREDFTEDVQYVKLHDVSQTSSVFRQTLYLPATAEILHLSRFHDLTVVVYVQDSNVKATSFVQESTESLKETIVKVYKKSDQLLTRSFPKATLLCSFTPDHRLLALLHSDTKVDFFAFHESYRALERAHETVDVSSPGLRTPVHQLVVFGGANHGIALLDSVGQLQCYYVRTKQMPQLTEHGLQLGNTKLAKVQGMILFLTQTTNDQDDTYRVRVQTMAMSDGSLLPDTHIQVPAAMDWACCSVSCVGQTLVCVDPVSNIMQTWTLEIVVGSTAWQLQHSQASQGTENKVYGHPLWALFHVFEKFPVQSLVPSTVLIEPLQLHVCGQANKPIVRAFLECIMDKLRELGKPLGKLNLEDDVTIHETISMPWRGSRVSTSTWVLEMIGFVPVQVCCARENRLVLVKYGDEDAPSGQEAHQVAQSIWLGPISSLLQHCVAPVVVISSMGKQSTGKSYYLNHLMGSSFATSGARCTDGVWLTVRLFQGSLLVVLDFEGLGSFERSDQEDMFLSLVNAAVSRLTIFRIEMRYDKDIDAMFAKFQQGVKLLKGDPRLFQGTLNLNIKDVNPSDQGAAGDDIWSKLKKVMDDNLEGNFVTVMYGGNVEVTCHPPLGNAKYYKALRNGLKLLEQCRTSVPYENGPDFYNCFTMALAKISVLDWTSMESNFNAQRAAELRSNIRTALRCGKVDHKPLSAIGRVQHHIFVFDSASECMEGEPWEALARAVHGYITHQLAKKGDASCDIVSFVTFSVDGMIVQEGIAMTEGLNVPEIPFEGNRVLNFEAGLACAQQVLLRNNHETHAPVLLFFSAGAPSPETSVGANVAEDIQSSQDNLDCHVVGYGDADVASLDALAVRLQGAFHQAESANVLLDTFKNISRLVHARAVAVVDEAKRVELCIDTSQPLLDDAAIEFNLDLDVDPTAMLGDAKAILKHHLSSFLETNSPRSRLVEAQFDQVWTYLLWRREHRVREWVKTQTRAGREELDDLDACVRKQNQLLRRCQHTCSTCKLSCVESFLHVSPLHDCGTNHKCTTVCFHCNDDDKLPCGRVAGHEGACNCDAKGHTCTHTCVLAGAANCGTTCSLEVGHAAPHSCGVALHVCGHDCSATACSGKCTLPFQQPHDNHACGANRCYQLCTMAGCGNTCATKDHFHATDADHLCSHSHRCDAECQATGMCDVKLVHLKTVKTEFKGKRGTFKYDRQEMNGTKRKCSSVVKAGCVSHDQGREHVCDSQTHYCTVRCPCCQYYCNKAFGHTGEHATSHGNMRDTTFVSEDEHVDIQDRQYQVGEPGEAEMCQYFCTKMGRGHVHFLPCNQESADKCVATAKDGRQHCHLKLKPDSTKPMDIVLHEAYWQAIGWEDPVTSGEEKKLFKLCPYKCDSTDHEPDKASYCILDAWHDAVEMEHPAAKKPGHAIVDGHLFACNHNTSDEVNHHIFVLDASSSMGGASFATFLRGVRGASDTVDETPWETLTNAVRAYMVDQVAKKGINCKDIVSIVTFSNVAKVVFEGEAITDKTTTAIPFQGSSTNYDAGLDMALGVLSRNKKAYVPVLLFFSDGVPYPETAHGVNQAIQIADKYTNLISHVVGFGCTNNTPLETVADRLHGTFHHATQFDLLNKFEEISTSVHARTGLVPKAP</sequence>
<dbReference type="Pfam" id="PF02263">
    <property type="entry name" value="GBP"/>
    <property type="match status" value="1"/>
</dbReference>
<name>A0A485KBS9_9STRA</name>
<evidence type="ECO:0000313" key="2">
    <source>
        <dbReference type="EMBL" id="KAF0717240.1"/>
    </source>
</evidence>
<evidence type="ECO:0000313" key="4">
    <source>
        <dbReference type="Proteomes" id="UP000332933"/>
    </source>
</evidence>
<dbReference type="SUPFAM" id="SSF53300">
    <property type="entry name" value="vWA-like"/>
    <property type="match status" value="2"/>
</dbReference>
<dbReference type="PANTHER" id="PTHR22796:SF1">
    <property type="entry name" value="VWFA DOMAIN-CONTAINING PROTEIN"/>
    <property type="match status" value="1"/>
</dbReference>
<dbReference type="InterPro" id="IPR036465">
    <property type="entry name" value="vWFA_dom_sf"/>
</dbReference>
<accession>A0A485KBS9</accession>
<dbReference type="EMBL" id="CAADRA010000278">
    <property type="protein sequence ID" value="VFT79618.1"/>
    <property type="molecule type" value="Genomic_DNA"/>
</dbReference>
<protein>
    <submittedName>
        <fullName evidence="3">Aste57867_2417 protein</fullName>
    </submittedName>
</protein>
<dbReference type="InterPro" id="IPR002035">
    <property type="entry name" value="VWF_A"/>
</dbReference>
<dbReference type="Pfam" id="PF13519">
    <property type="entry name" value="VWA_2"/>
    <property type="match status" value="1"/>
</dbReference>
<dbReference type="SMART" id="SM00327">
    <property type="entry name" value="VWA"/>
    <property type="match status" value="1"/>
</dbReference>
<dbReference type="InterPro" id="IPR015894">
    <property type="entry name" value="Guanylate-bd_N"/>
</dbReference>
<reference evidence="2" key="2">
    <citation type="submission" date="2019-06" db="EMBL/GenBank/DDBJ databases">
        <title>Genomics analysis of Aphanomyces spp. identifies a new class of oomycete effector associated with host adaptation.</title>
        <authorList>
            <person name="Gaulin E."/>
        </authorList>
    </citation>
    <scope>NUCLEOTIDE SEQUENCE</scope>
    <source>
        <strain evidence="2">CBS 578.67</strain>
    </source>
</reference>
<reference evidence="3 4" key="1">
    <citation type="submission" date="2019-03" db="EMBL/GenBank/DDBJ databases">
        <authorList>
            <person name="Gaulin E."/>
            <person name="Dumas B."/>
        </authorList>
    </citation>
    <scope>NUCLEOTIDE SEQUENCE [LARGE SCALE GENOMIC DNA]</scope>
    <source>
        <strain evidence="3">CBS 568.67</strain>
    </source>
</reference>
<dbReference type="InterPro" id="IPR027417">
    <property type="entry name" value="P-loop_NTPase"/>
</dbReference>
<dbReference type="CDD" id="cd00198">
    <property type="entry name" value="vWFA"/>
    <property type="match status" value="2"/>
</dbReference>
<feature type="domain" description="VWFA" evidence="1">
    <location>
        <begin position="1647"/>
        <end position="1839"/>
    </location>
</feature>
<organism evidence="3 4">
    <name type="scientific">Aphanomyces stellatus</name>
    <dbReference type="NCBI Taxonomy" id="120398"/>
    <lineage>
        <taxon>Eukaryota</taxon>
        <taxon>Sar</taxon>
        <taxon>Stramenopiles</taxon>
        <taxon>Oomycota</taxon>
        <taxon>Saprolegniomycetes</taxon>
        <taxon>Saprolegniales</taxon>
        <taxon>Verrucalvaceae</taxon>
        <taxon>Aphanomyces</taxon>
    </lineage>
</organism>
<proteinExistence type="predicted"/>
<dbReference type="PANTHER" id="PTHR22796">
    <property type="entry name" value="URG4-RELATED"/>
    <property type="match status" value="1"/>
</dbReference>
<dbReference type="GO" id="GO:0003924">
    <property type="term" value="F:GTPase activity"/>
    <property type="evidence" value="ECO:0007669"/>
    <property type="project" value="InterPro"/>
</dbReference>
<dbReference type="OrthoDB" id="2343366at2759"/>
<gene>
    <name evidence="3" type="primary">Aste57867_2417</name>
    <name evidence="2" type="ORF">As57867_002411</name>
    <name evidence="3" type="ORF">ASTE57867_2417</name>
</gene>
<dbReference type="Proteomes" id="UP000332933">
    <property type="component" value="Unassembled WGS sequence"/>
</dbReference>
<dbReference type="Gene3D" id="3.40.50.410">
    <property type="entry name" value="von Willebrand factor, type A domain"/>
    <property type="match status" value="2"/>
</dbReference>
<keyword evidence="4" id="KW-1185">Reference proteome</keyword>
<dbReference type="PROSITE" id="PS50234">
    <property type="entry name" value="VWFA"/>
    <property type="match status" value="1"/>
</dbReference>
<evidence type="ECO:0000259" key="1">
    <source>
        <dbReference type="PROSITE" id="PS50234"/>
    </source>
</evidence>